<sequence>MAKHQADLVRCSRQPGAAVGRVCAAHDGRCVACDSMVRPAAPARVCDGCSGGGGGQGSRSERSLVLRPRPRRRRSGGGGGCVLLQVVLADGEGSRRVPRPSVKPGTAQEGTRGLLLLREGQACWLRDQQWADLGFAHGPRFSGFQEFKQFKGCNMWRLSLGCREDSNPSDQAVSAATLPRCRTRSSGSQQPDNSSNLDEILAGEETDEEMFFRGPTRMPPRPTRDEDKPVMTPKGDRQWQANDFGGNIRVPTGILTVLIKHFFPGIVNFKGRDEPAWSWKHYRIAPDDPESAILNRLPSRLHRVEEDFWICFRALPSPI</sequence>
<reference evidence="3" key="1">
    <citation type="journal article" date="2005" name="PLoS Biol.">
        <title>The genomes of Oryza sativa: a history of duplications.</title>
        <authorList>
            <person name="Yu J."/>
            <person name="Wang J."/>
            <person name="Lin W."/>
            <person name="Li S."/>
            <person name="Li H."/>
            <person name="Zhou J."/>
            <person name="Ni P."/>
            <person name="Dong W."/>
            <person name="Hu S."/>
            <person name="Zeng C."/>
            <person name="Zhang J."/>
            <person name="Zhang Y."/>
            <person name="Li R."/>
            <person name="Xu Z."/>
            <person name="Li S."/>
            <person name="Li X."/>
            <person name="Zheng H."/>
            <person name="Cong L."/>
            <person name="Lin L."/>
            <person name="Yin J."/>
            <person name="Geng J."/>
            <person name="Li G."/>
            <person name="Shi J."/>
            <person name="Liu J."/>
            <person name="Lv H."/>
            <person name="Li J."/>
            <person name="Wang J."/>
            <person name="Deng Y."/>
            <person name="Ran L."/>
            <person name="Shi X."/>
            <person name="Wang X."/>
            <person name="Wu Q."/>
            <person name="Li C."/>
            <person name="Ren X."/>
            <person name="Wang J."/>
            <person name="Wang X."/>
            <person name="Li D."/>
            <person name="Liu D."/>
            <person name="Zhang X."/>
            <person name="Ji Z."/>
            <person name="Zhao W."/>
            <person name="Sun Y."/>
            <person name="Zhang Z."/>
            <person name="Bao J."/>
            <person name="Han Y."/>
            <person name="Dong L."/>
            <person name="Ji J."/>
            <person name="Chen P."/>
            <person name="Wu S."/>
            <person name="Liu J."/>
            <person name="Xiao Y."/>
            <person name="Bu D."/>
            <person name="Tan J."/>
            <person name="Yang L."/>
            <person name="Ye C."/>
            <person name="Zhang J."/>
            <person name="Xu J."/>
            <person name="Zhou Y."/>
            <person name="Yu Y."/>
            <person name="Zhang B."/>
            <person name="Zhuang S."/>
            <person name="Wei H."/>
            <person name="Liu B."/>
            <person name="Lei M."/>
            <person name="Yu H."/>
            <person name="Li Y."/>
            <person name="Xu H."/>
            <person name="Wei S."/>
            <person name="He X."/>
            <person name="Fang L."/>
            <person name="Zhang Z."/>
            <person name="Zhang Y."/>
            <person name="Huang X."/>
            <person name="Su Z."/>
            <person name="Tong W."/>
            <person name="Li J."/>
            <person name="Tong Z."/>
            <person name="Li S."/>
            <person name="Ye J."/>
            <person name="Wang L."/>
            <person name="Fang L."/>
            <person name="Lei T."/>
            <person name="Chen C."/>
            <person name="Chen H."/>
            <person name="Xu Z."/>
            <person name="Li H."/>
            <person name="Huang H."/>
            <person name="Zhang F."/>
            <person name="Xu H."/>
            <person name="Li N."/>
            <person name="Zhao C."/>
            <person name="Li S."/>
            <person name="Dong L."/>
            <person name="Huang Y."/>
            <person name="Li L."/>
            <person name="Xi Y."/>
            <person name="Qi Q."/>
            <person name="Li W."/>
            <person name="Zhang B."/>
            <person name="Hu W."/>
            <person name="Zhang Y."/>
            <person name="Tian X."/>
            <person name="Jiao Y."/>
            <person name="Liang X."/>
            <person name="Jin J."/>
            <person name="Gao L."/>
            <person name="Zheng W."/>
            <person name="Hao B."/>
            <person name="Liu S."/>
            <person name="Wang W."/>
            <person name="Yuan L."/>
            <person name="Cao M."/>
            <person name="McDermott J."/>
            <person name="Samudrala R."/>
            <person name="Wang J."/>
            <person name="Wong G.K."/>
            <person name="Yang H."/>
        </authorList>
    </citation>
    <scope>NUCLEOTIDE SEQUENCE [LARGE SCALE GENOMIC DNA]</scope>
</reference>
<protein>
    <submittedName>
        <fullName evidence="3">Uncharacterized protein</fullName>
    </submittedName>
</protein>
<organism evidence="3">
    <name type="scientific">Oryza sativa subsp. japonica</name>
    <name type="common">Rice</name>
    <dbReference type="NCBI Taxonomy" id="39947"/>
    <lineage>
        <taxon>Eukaryota</taxon>
        <taxon>Viridiplantae</taxon>
        <taxon>Streptophyta</taxon>
        <taxon>Embryophyta</taxon>
        <taxon>Tracheophyta</taxon>
        <taxon>Spermatophyta</taxon>
        <taxon>Magnoliopsida</taxon>
        <taxon>Liliopsida</taxon>
        <taxon>Poales</taxon>
        <taxon>Poaceae</taxon>
        <taxon>BOP clade</taxon>
        <taxon>Oryzoideae</taxon>
        <taxon>Oryzeae</taxon>
        <taxon>Oryzinae</taxon>
        <taxon>Oryza</taxon>
        <taxon>Oryza sativa</taxon>
    </lineage>
</organism>
<evidence type="ECO:0000313" key="3">
    <source>
        <dbReference type="EMBL" id="EAZ18424.1"/>
    </source>
</evidence>
<name>A3CBG1_ORYSJ</name>
<evidence type="ECO:0000256" key="1">
    <source>
        <dbReference type="ARBA" id="ARBA00008626"/>
    </source>
</evidence>
<feature type="region of interest" description="Disordered" evidence="2">
    <location>
        <begin position="49"/>
        <end position="78"/>
    </location>
</feature>
<feature type="region of interest" description="Disordered" evidence="2">
    <location>
        <begin position="212"/>
        <end position="243"/>
    </location>
</feature>
<feature type="region of interest" description="Disordered" evidence="2">
    <location>
        <begin position="165"/>
        <end position="197"/>
    </location>
</feature>
<dbReference type="Pfam" id="PF03660">
    <property type="entry name" value="PHF5"/>
    <property type="match status" value="1"/>
</dbReference>
<feature type="compositionally biased region" description="Polar residues" evidence="2">
    <location>
        <begin position="184"/>
        <end position="197"/>
    </location>
</feature>
<accession>A3CBG1</accession>
<dbReference type="PANTHER" id="PTHR13120">
    <property type="entry name" value="PHD FINGER-LIKE DOMAIN-CONTAINING PROTEIN 5A"/>
    <property type="match status" value="1"/>
</dbReference>
<dbReference type="Proteomes" id="UP000007752">
    <property type="component" value="Chromosome 11"/>
</dbReference>
<dbReference type="GO" id="GO:0000398">
    <property type="term" value="P:mRNA splicing, via spliceosome"/>
    <property type="evidence" value="ECO:0007669"/>
    <property type="project" value="InterPro"/>
</dbReference>
<dbReference type="InterPro" id="IPR005345">
    <property type="entry name" value="PHF5"/>
</dbReference>
<reference evidence="3" key="2">
    <citation type="submission" date="2008-12" db="EMBL/GenBank/DDBJ databases">
        <title>Improved gene annotation of the rice (Oryza sativa) genomes.</title>
        <authorList>
            <person name="Wang J."/>
            <person name="Li R."/>
            <person name="Fan W."/>
            <person name="Huang Q."/>
            <person name="Zhang J."/>
            <person name="Zhou Y."/>
            <person name="Hu Y."/>
            <person name="Zi S."/>
            <person name="Li J."/>
            <person name="Ni P."/>
            <person name="Zheng H."/>
            <person name="Zhang Y."/>
            <person name="Zhao M."/>
            <person name="Hao Q."/>
            <person name="McDermott J."/>
            <person name="Samudrala R."/>
            <person name="Kristiansen K."/>
            <person name="Wong G.K.-S."/>
        </authorList>
    </citation>
    <scope>NUCLEOTIDE SEQUENCE</scope>
</reference>
<proteinExistence type="inferred from homology"/>
<feature type="compositionally biased region" description="Basic and acidic residues" evidence="2">
    <location>
        <begin position="222"/>
        <end position="237"/>
    </location>
</feature>
<gene>
    <name evidence="3" type="ORF">OsJ_33953</name>
</gene>
<comment type="similarity">
    <text evidence="1">Belongs to the PHF5 family.</text>
</comment>
<dbReference type="AlphaFoldDB" id="A3CBG1"/>
<evidence type="ECO:0000256" key="2">
    <source>
        <dbReference type="SAM" id="MobiDB-lite"/>
    </source>
</evidence>
<dbReference type="EMBL" id="CM000148">
    <property type="protein sequence ID" value="EAZ18424.1"/>
    <property type="molecule type" value="Genomic_DNA"/>
</dbReference>